<sequence>MDEQNFEGKEELFYRYCNGTATPEERQQVDGFIANHPSAAEELEIVAHAVSVEKNIRELQSYDTAEGFRQVFRTIKKRRKRAIIRHIISRAAAILFLPLLLSSAVFGYMAFQKLPSGTVYAEITAAPGSISRFELPDHSKVWLNAGSTLRYPNSFEGDIREVTLIGEGYFEVQSDKKHPFFVTTVSGTKIMAYGTHFNVNTENSKIQAILAEGSVSMFAADRMETKLRPGEQAVYDEITRKITVSRINLYEKLAWKDGKIVFRNARLSEVFHQLGRRYNVDIILHDKYNRSEVYSARVTFTDETIQQIFTYLEAAAPIKWKLSTPVQNTDSTLARQRIDVWLK</sequence>
<dbReference type="InterPro" id="IPR012373">
    <property type="entry name" value="Ferrdict_sens_TM"/>
</dbReference>
<evidence type="ECO:0000259" key="3">
    <source>
        <dbReference type="Pfam" id="PF16344"/>
    </source>
</evidence>
<protein>
    <submittedName>
        <fullName evidence="4">FecR domain-containing protein</fullName>
    </submittedName>
</protein>
<proteinExistence type="predicted"/>
<dbReference type="Pfam" id="PF04773">
    <property type="entry name" value="FecR"/>
    <property type="match status" value="1"/>
</dbReference>
<keyword evidence="5" id="KW-1185">Reference proteome</keyword>
<dbReference type="Gene3D" id="3.55.50.30">
    <property type="match status" value="1"/>
</dbReference>
<dbReference type="EMBL" id="JBHSGN010000067">
    <property type="protein sequence ID" value="MFC4674089.1"/>
    <property type="molecule type" value="Genomic_DNA"/>
</dbReference>
<comment type="caution">
    <text evidence="4">The sequence shown here is derived from an EMBL/GenBank/DDBJ whole genome shotgun (WGS) entry which is preliminary data.</text>
</comment>
<dbReference type="RefSeq" id="WP_379996030.1">
    <property type="nucleotide sequence ID" value="NZ_JBHSGN010000067.1"/>
</dbReference>
<dbReference type="InterPro" id="IPR006860">
    <property type="entry name" value="FecR"/>
</dbReference>
<feature type="domain" description="FecR protein" evidence="2">
    <location>
        <begin position="122"/>
        <end position="215"/>
    </location>
</feature>
<evidence type="ECO:0000259" key="2">
    <source>
        <dbReference type="Pfam" id="PF04773"/>
    </source>
</evidence>
<evidence type="ECO:0000313" key="4">
    <source>
        <dbReference type="EMBL" id="MFC4674089.1"/>
    </source>
</evidence>
<feature type="transmembrane region" description="Helical" evidence="1">
    <location>
        <begin position="87"/>
        <end position="111"/>
    </location>
</feature>
<dbReference type="PIRSF" id="PIRSF018266">
    <property type="entry name" value="FecR"/>
    <property type="match status" value="1"/>
</dbReference>
<gene>
    <name evidence="4" type="ORF">ACFO6W_10310</name>
</gene>
<evidence type="ECO:0000256" key="1">
    <source>
        <dbReference type="SAM" id="Phobius"/>
    </source>
</evidence>
<evidence type="ECO:0000313" key="5">
    <source>
        <dbReference type="Proteomes" id="UP001596023"/>
    </source>
</evidence>
<accession>A0ABV9KW40</accession>
<dbReference type="InterPro" id="IPR032508">
    <property type="entry name" value="FecR_C"/>
</dbReference>
<dbReference type="PANTHER" id="PTHR30273:SF2">
    <property type="entry name" value="PROTEIN FECR"/>
    <property type="match status" value="1"/>
</dbReference>
<keyword evidence="1" id="KW-0472">Membrane</keyword>
<reference evidence="5" key="1">
    <citation type="journal article" date="2019" name="Int. J. Syst. Evol. Microbiol.">
        <title>The Global Catalogue of Microorganisms (GCM) 10K type strain sequencing project: providing services to taxonomists for standard genome sequencing and annotation.</title>
        <authorList>
            <consortium name="The Broad Institute Genomics Platform"/>
            <consortium name="The Broad Institute Genome Sequencing Center for Infectious Disease"/>
            <person name="Wu L."/>
            <person name="Ma J."/>
        </authorList>
    </citation>
    <scope>NUCLEOTIDE SEQUENCE [LARGE SCALE GENOMIC DNA]</scope>
    <source>
        <strain evidence="5">CCUG 66188</strain>
    </source>
</reference>
<feature type="domain" description="Protein FecR C-terminal" evidence="3">
    <location>
        <begin position="259"/>
        <end position="322"/>
    </location>
</feature>
<dbReference type="Gene3D" id="2.60.120.1440">
    <property type="match status" value="1"/>
</dbReference>
<keyword evidence="1" id="KW-1133">Transmembrane helix</keyword>
<dbReference type="Pfam" id="PF16344">
    <property type="entry name" value="FecR_C"/>
    <property type="match status" value="1"/>
</dbReference>
<dbReference type="PANTHER" id="PTHR30273">
    <property type="entry name" value="PERIPLASMIC SIGNAL SENSOR AND SIGMA FACTOR ACTIVATOR FECR-RELATED"/>
    <property type="match status" value="1"/>
</dbReference>
<dbReference type="Proteomes" id="UP001596023">
    <property type="component" value="Unassembled WGS sequence"/>
</dbReference>
<organism evidence="4 5">
    <name type="scientific">Dysgonomonas termitidis</name>
    <dbReference type="NCBI Taxonomy" id="1516126"/>
    <lineage>
        <taxon>Bacteria</taxon>
        <taxon>Pseudomonadati</taxon>
        <taxon>Bacteroidota</taxon>
        <taxon>Bacteroidia</taxon>
        <taxon>Bacteroidales</taxon>
        <taxon>Dysgonomonadaceae</taxon>
        <taxon>Dysgonomonas</taxon>
    </lineage>
</organism>
<keyword evidence="1" id="KW-0812">Transmembrane</keyword>
<name>A0ABV9KW40_9BACT</name>